<evidence type="ECO:0000256" key="3">
    <source>
        <dbReference type="ARBA" id="ARBA00012552"/>
    </source>
</evidence>
<dbReference type="InterPro" id="IPR011545">
    <property type="entry name" value="DEAD/DEAH_box_helicase_dom"/>
</dbReference>
<comment type="similarity">
    <text evidence="2">Belongs to the SCO1/2 family.</text>
</comment>
<keyword evidence="11" id="KW-0479">Metal-binding</keyword>
<dbReference type="InterPro" id="IPR048333">
    <property type="entry name" value="HA2_WH"/>
</dbReference>
<dbReference type="Proteomes" id="UP001259832">
    <property type="component" value="Unassembled WGS sequence"/>
</dbReference>
<evidence type="ECO:0000256" key="8">
    <source>
        <dbReference type="ARBA" id="ARBA00022840"/>
    </source>
</evidence>
<evidence type="ECO:0000256" key="2">
    <source>
        <dbReference type="ARBA" id="ARBA00010996"/>
    </source>
</evidence>
<keyword evidence="8" id="KW-0067">ATP-binding</keyword>
<dbReference type="GO" id="GO:0003723">
    <property type="term" value="F:RNA binding"/>
    <property type="evidence" value="ECO:0007669"/>
    <property type="project" value="TreeGrafter"/>
</dbReference>
<keyword evidence="6" id="KW-0378">Hydrolase</keyword>
<dbReference type="PROSITE" id="PS51194">
    <property type="entry name" value="HELICASE_CTER"/>
    <property type="match status" value="1"/>
</dbReference>
<evidence type="ECO:0000256" key="9">
    <source>
        <dbReference type="ARBA" id="ARBA00023187"/>
    </source>
</evidence>
<dbReference type="InterPro" id="IPR011709">
    <property type="entry name" value="DEAD-box_helicase_OB_fold"/>
</dbReference>
<feature type="region of interest" description="Disordered" evidence="13">
    <location>
        <begin position="1012"/>
        <end position="1039"/>
    </location>
</feature>
<evidence type="ECO:0000313" key="17">
    <source>
        <dbReference type="EMBL" id="KAK1942373.1"/>
    </source>
</evidence>
<dbReference type="CDD" id="cd18791">
    <property type="entry name" value="SF2_C_RHA"/>
    <property type="match status" value="1"/>
</dbReference>
<proteinExistence type="inferred from homology"/>
<dbReference type="InterPro" id="IPR003782">
    <property type="entry name" value="SCO1/SenC"/>
</dbReference>
<comment type="catalytic activity">
    <reaction evidence="10">
        <text>ATP + H2O = ADP + phosphate + H(+)</text>
        <dbReference type="Rhea" id="RHEA:13065"/>
        <dbReference type="ChEBI" id="CHEBI:15377"/>
        <dbReference type="ChEBI" id="CHEBI:15378"/>
        <dbReference type="ChEBI" id="CHEBI:30616"/>
        <dbReference type="ChEBI" id="CHEBI:43474"/>
        <dbReference type="ChEBI" id="CHEBI:456216"/>
        <dbReference type="EC" id="3.6.4.13"/>
    </reaction>
</comment>
<dbReference type="InterPro" id="IPR027417">
    <property type="entry name" value="P-loop_NTPase"/>
</dbReference>
<evidence type="ECO:0000256" key="5">
    <source>
        <dbReference type="ARBA" id="ARBA00022741"/>
    </source>
</evidence>
<dbReference type="GO" id="GO:0005524">
    <property type="term" value="F:ATP binding"/>
    <property type="evidence" value="ECO:0007669"/>
    <property type="project" value="UniProtKB-KW"/>
</dbReference>
<feature type="binding site" evidence="11">
    <location>
        <position position="205"/>
    </location>
    <ligand>
        <name>Cu cation</name>
        <dbReference type="ChEBI" id="CHEBI:23378"/>
    </ligand>
</feature>
<protein>
    <recommendedName>
        <fullName evidence="3">RNA helicase</fullName>
        <ecNumber evidence="3">3.6.4.13</ecNumber>
    </recommendedName>
</protein>
<dbReference type="Gene3D" id="1.20.120.1080">
    <property type="match status" value="1"/>
</dbReference>
<evidence type="ECO:0000259" key="16">
    <source>
        <dbReference type="PROSITE" id="PS51194"/>
    </source>
</evidence>
<dbReference type="GO" id="GO:0003724">
    <property type="term" value="F:RNA helicase activity"/>
    <property type="evidence" value="ECO:0007669"/>
    <property type="project" value="UniProtKB-EC"/>
</dbReference>
<dbReference type="GO" id="GO:0046872">
    <property type="term" value="F:metal ion binding"/>
    <property type="evidence" value="ECO:0007669"/>
    <property type="project" value="UniProtKB-KW"/>
</dbReference>
<dbReference type="FunFam" id="3.40.30.10:FF:000013">
    <property type="entry name" value="Blast:Protein SCO1 homolog, mitochondrial"/>
    <property type="match status" value="1"/>
</dbReference>
<feature type="region of interest" description="Disordered" evidence="13">
    <location>
        <begin position="236"/>
        <end position="299"/>
    </location>
</feature>
<dbReference type="InterPro" id="IPR002464">
    <property type="entry name" value="DNA/RNA_helicase_DEAH_CS"/>
</dbReference>
<evidence type="ECO:0000256" key="10">
    <source>
        <dbReference type="ARBA" id="ARBA00047984"/>
    </source>
</evidence>
<evidence type="ECO:0000256" key="7">
    <source>
        <dbReference type="ARBA" id="ARBA00022806"/>
    </source>
</evidence>
<evidence type="ECO:0000256" key="12">
    <source>
        <dbReference type="PIRSR" id="PIRSR603782-2"/>
    </source>
</evidence>
<evidence type="ECO:0000256" key="1">
    <source>
        <dbReference type="ARBA" id="ARBA00008792"/>
    </source>
</evidence>
<dbReference type="Gene3D" id="3.40.50.300">
    <property type="entry name" value="P-loop containing nucleotide triphosphate hydrolases"/>
    <property type="match status" value="2"/>
</dbReference>
<dbReference type="GO" id="GO:0006397">
    <property type="term" value="P:mRNA processing"/>
    <property type="evidence" value="ECO:0007669"/>
    <property type="project" value="UniProtKB-KW"/>
</dbReference>
<dbReference type="CDD" id="cd17917">
    <property type="entry name" value="DEXHc_RHA-like"/>
    <property type="match status" value="1"/>
</dbReference>
<keyword evidence="14" id="KW-0472">Membrane</keyword>
<dbReference type="Gene3D" id="3.40.30.10">
    <property type="entry name" value="Glutaredoxin"/>
    <property type="match status" value="1"/>
</dbReference>
<comment type="similarity">
    <text evidence="1">Belongs to the DEAD box helicase family. DEAH subfamily.</text>
</comment>
<dbReference type="InterPro" id="IPR014001">
    <property type="entry name" value="Helicase_ATP-bd"/>
</dbReference>
<keyword evidence="14" id="KW-1133">Transmembrane helix</keyword>
<keyword evidence="18" id="KW-1185">Reference proteome</keyword>
<evidence type="ECO:0000256" key="13">
    <source>
        <dbReference type="SAM" id="MobiDB-lite"/>
    </source>
</evidence>
<dbReference type="GO" id="GO:0008380">
    <property type="term" value="P:RNA splicing"/>
    <property type="evidence" value="ECO:0007669"/>
    <property type="project" value="UniProtKB-KW"/>
</dbReference>
<feature type="transmembrane region" description="Helical" evidence="14">
    <location>
        <begin position="34"/>
        <end position="56"/>
    </location>
</feature>
<dbReference type="FunFam" id="3.40.50.300:FF:000145">
    <property type="entry name" value="probable ATP-dependent RNA helicase DHX40"/>
    <property type="match status" value="1"/>
</dbReference>
<feature type="domain" description="Helicase ATP-binding" evidence="15">
    <location>
        <begin position="308"/>
        <end position="482"/>
    </location>
</feature>
<keyword evidence="11" id="KW-0186">Copper</keyword>
<feature type="binding site" evidence="11">
    <location>
        <position position="113"/>
    </location>
    <ligand>
        <name>Cu cation</name>
        <dbReference type="ChEBI" id="CHEBI:23378"/>
    </ligand>
</feature>
<keyword evidence="7 17" id="KW-0347">Helicase</keyword>
<keyword evidence="5" id="KW-0547">Nucleotide-binding</keyword>
<keyword evidence="12" id="KW-1015">Disulfide bond</keyword>
<organism evidence="17 18">
    <name type="scientific">Phytophthora citrophthora</name>
    <dbReference type="NCBI Taxonomy" id="4793"/>
    <lineage>
        <taxon>Eukaryota</taxon>
        <taxon>Sar</taxon>
        <taxon>Stramenopiles</taxon>
        <taxon>Oomycota</taxon>
        <taxon>Peronosporomycetes</taxon>
        <taxon>Peronosporales</taxon>
        <taxon>Peronosporaceae</taxon>
        <taxon>Phytophthora</taxon>
    </lineage>
</organism>
<dbReference type="GO" id="GO:0071013">
    <property type="term" value="C:catalytic step 2 spliceosome"/>
    <property type="evidence" value="ECO:0007669"/>
    <property type="project" value="TreeGrafter"/>
</dbReference>
<evidence type="ECO:0000256" key="14">
    <source>
        <dbReference type="SAM" id="Phobius"/>
    </source>
</evidence>
<gene>
    <name evidence="17" type="ORF">P3T76_005872</name>
</gene>
<keyword evidence="14" id="KW-0812">Transmembrane</keyword>
<evidence type="ECO:0000256" key="11">
    <source>
        <dbReference type="PIRSR" id="PIRSR603782-1"/>
    </source>
</evidence>
<evidence type="ECO:0000256" key="6">
    <source>
        <dbReference type="ARBA" id="ARBA00022801"/>
    </source>
</evidence>
<dbReference type="EC" id="3.6.4.13" evidence="3"/>
<dbReference type="InterPro" id="IPR001650">
    <property type="entry name" value="Helicase_C-like"/>
</dbReference>
<dbReference type="PANTHER" id="PTHR18934:SF83">
    <property type="entry name" value="PRE-MRNA-SPLICING FACTOR ATP-DEPENDENT RNA HELICASE DHX16"/>
    <property type="match status" value="1"/>
</dbReference>
<feature type="disulfide bond" description="Redox-active" evidence="12">
    <location>
        <begin position="113"/>
        <end position="117"/>
    </location>
</feature>
<dbReference type="SMART" id="SM00490">
    <property type="entry name" value="HELICc"/>
    <property type="match status" value="1"/>
</dbReference>
<feature type="compositionally biased region" description="Polar residues" evidence="13">
    <location>
        <begin position="1022"/>
        <end position="1034"/>
    </location>
</feature>
<keyword evidence="9" id="KW-0508">mRNA splicing</keyword>
<feature type="binding site" evidence="11">
    <location>
        <position position="117"/>
    </location>
    <ligand>
        <name>Cu cation</name>
        <dbReference type="ChEBI" id="CHEBI:23378"/>
    </ligand>
</feature>
<dbReference type="EMBL" id="JASMQC010000009">
    <property type="protein sequence ID" value="KAK1942373.1"/>
    <property type="molecule type" value="Genomic_DNA"/>
</dbReference>
<dbReference type="InterPro" id="IPR007502">
    <property type="entry name" value="Helicase-assoc_dom"/>
</dbReference>
<dbReference type="Pfam" id="PF07717">
    <property type="entry name" value="OB_NTP_bind"/>
    <property type="match status" value="1"/>
</dbReference>
<feature type="compositionally biased region" description="Basic and acidic residues" evidence="13">
    <location>
        <begin position="1012"/>
        <end position="1021"/>
    </location>
</feature>
<dbReference type="SUPFAM" id="SSF52540">
    <property type="entry name" value="P-loop containing nucleoside triphosphate hydrolases"/>
    <property type="match status" value="1"/>
</dbReference>
<dbReference type="GO" id="GO:0016787">
    <property type="term" value="F:hydrolase activity"/>
    <property type="evidence" value="ECO:0007669"/>
    <property type="project" value="UniProtKB-KW"/>
</dbReference>
<feature type="compositionally biased region" description="Basic residues" evidence="13">
    <location>
        <begin position="236"/>
        <end position="261"/>
    </location>
</feature>
<dbReference type="PANTHER" id="PTHR18934">
    <property type="entry name" value="ATP-DEPENDENT RNA HELICASE"/>
    <property type="match status" value="1"/>
</dbReference>
<feature type="domain" description="Helicase C-terminal" evidence="16">
    <location>
        <begin position="525"/>
        <end position="703"/>
    </location>
</feature>
<name>A0AAD9GQD4_9STRA</name>
<dbReference type="CDD" id="cd02968">
    <property type="entry name" value="SCO"/>
    <property type="match status" value="1"/>
</dbReference>
<keyword evidence="4" id="KW-0507">mRNA processing</keyword>
<comment type="caution">
    <text evidence="17">The sequence shown here is derived from an EMBL/GenBank/DDBJ whole genome shotgun (WGS) entry which is preliminary data.</text>
</comment>
<dbReference type="InterPro" id="IPR036249">
    <property type="entry name" value="Thioredoxin-like_sf"/>
</dbReference>
<evidence type="ECO:0000259" key="15">
    <source>
        <dbReference type="PROSITE" id="PS51192"/>
    </source>
</evidence>
<dbReference type="SMART" id="SM00487">
    <property type="entry name" value="DEXDc"/>
    <property type="match status" value="1"/>
</dbReference>
<evidence type="ECO:0000313" key="18">
    <source>
        <dbReference type="Proteomes" id="UP001259832"/>
    </source>
</evidence>
<dbReference type="Pfam" id="PF00271">
    <property type="entry name" value="Helicase_C"/>
    <property type="match status" value="1"/>
</dbReference>
<dbReference type="PROSITE" id="PS51192">
    <property type="entry name" value="HELICASE_ATP_BIND_1"/>
    <property type="match status" value="1"/>
</dbReference>
<dbReference type="Pfam" id="PF00270">
    <property type="entry name" value="DEAD"/>
    <property type="match status" value="1"/>
</dbReference>
<dbReference type="Pfam" id="PF02630">
    <property type="entry name" value="SCO1-SenC"/>
    <property type="match status" value="1"/>
</dbReference>
<dbReference type="AlphaFoldDB" id="A0AAD9GQD4"/>
<dbReference type="PROSITE" id="PS00690">
    <property type="entry name" value="DEAH_ATP_HELICASE"/>
    <property type="match status" value="1"/>
</dbReference>
<dbReference type="Pfam" id="PF21010">
    <property type="entry name" value="HA2_C"/>
    <property type="match status" value="1"/>
</dbReference>
<sequence length="1057" mass="119372">MMATQTLKTLRWKQPVGIQAARRMLSGTTRADKFGPITWSGLALTVAVGSAVVYYYNSEKTRLQTQTTSTVTSIGKPLLGGHWTLVDCDTGRAVTDASFRDKFSLLYFGFTHCPDICPNELVRIGDVLDKLEGENNPEVVPLFVTVDPNRDTIAQMKAYKGDFHPKFKMLTGTRDQVADITKAYRVYFSKADENEDDDEDYLVDHSIVMYLVGPDGQFLDFFTQNARIEDIATKIKTGRKRHLSRSRSCSRSRSSRRHRHTSSPSSVSSRHRRQSTSKSDFSSARETKSTHASPKVPLPALAHREELLEALTENQVVVCVGETGSGKTTQLPQYLHACGAYTSSKRDDTETAKCIAITQPRRVATVSVAQRVAEEMHTSVGGDGLVGYSIRFESRCSAQTKLKFLTDGVLVRECLSDPLLEKYSVVMLDEAHERSIHTDLLFGLLKQVMSRRQEFRVLITSATLDADRFADFFGEPTSSKKKQVKVKPCPVVKIPGRVFPVDIFHSKQRQIMGHRGPLSTYVRAAVETTMQVHNSEEPGHVLVFLTGQREIEDACGQIRALYREQERRSDRMELRVLPLYGALQGRKQREIFDAVPMDRVRKVIVATNIAETSLTIDGVRYVVDCGFTKQKVYNPVRQMESLVVVPISKVSAQQRAGRAGRTASGKCYRLYNKASYEEMAQETVPEIQRTNLANTVLYLKILGIQDVLGFQYLDPPDEDSLLDALKQLYVLGALDATGEATPLGKLMSAFPLEPKLSRAVVESLVLDCSHEMIQVVAMLSVENVFVEARHQGKNRQRGECEEDDELDWEHRMQQLKDDGLLHEDGDQLTYQLLLRAFEARSRQCEGHRRDLERWCDDRHLRLRALTMAGSIVKQLRDIIDLLPRRDLDAVKEIRKEQERRVGVSLDDRLRQALCAGFFMNAARRCTMETVYRLMHHEEGEAAQLVQFHPLSAMCYVAPPEFCVYQELVVTSKPFMRGALAVERRWLDQYSRNKLNISTAQLFALCGRKPPKEAMNEEKEAQKSFNKPEGTSSPSKPVEVTADAIAAARARFLARKKR</sequence>
<accession>A0AAD9GQD4</accession>
<reference evidence="17" key="1">
    <citation type="submission" date="2023-08" db="EMBL/GenBank/DDBJ databases">
        <title>Reference Genome Resource for the Citrus Pathogen Phytophthora citrophthora.</title>
        <authorList>
            <person name="Moller H."/>
            <person name="Coetzee B."/>
            <person name="Rose L.J."/>
            <person name="Van Niekerk J.M."/>
        </authorList>
    </citation>
    <scope>NUCLEOTIDE SEQUENCE</scope>
    <source>
        <strain evidence="17">STE-U-9442</strain>
    </source>
</reference>
<dbReference type="FunFam" id="3.40.50.300:FF:000578">
    <property type="entry name" value="probable ATP-dependent RNA helicase DHX35"/>
    <property type="match status" value="1"/>
</dbReference>
<dbReference type="Pfam" id="PF04408">
    <property type="entry name" value="WHD_HA2"/>
    <property type="match status" value="1"/>
</dbReference>
<evidence type="ECO:0000256" key="4">
    <source>
        <dbReference type="ARBA" id="ARBA00022664"/>
    </source>
</evidence>
<dbReference type="SMART" id="SM00847">
    <property type="entry name" value="HA2"/>
    <property type="match status" value="1"/>
</dbReference>
<dbReference type="SUPFAM" id="SSF52833">
    <property type="entry name" value="Thioredoxin-like"/>
    <property type="match status" value="1"/>
</dbReference>